<sequence>MNLYVTGNTIKQLREQKKMTQAELADKIDVSSKTISKWETAKGLPDISLLEPLSAALGVSVMELMKGDAVINQNRSANLLRSKLYVCPICGNVIHTPGDTVISCCGVSLPALEAEAPDEHHEIQIEPVEDEHFITVHHPMTKSHYISFLAYVTSEKFQMIKLYPEGNAECRFRLRGRGYLYCYCNRHGLMVKQIR</sequence>
<dbReference type="Pfam" id="PF01381">
    <property type="entry name" value="HTH_3"/>
    <property type="match status" value="1"/>
</dbReference>
<reference evidence="4" key="1">
    <citation type="submission" date="2017-04" db="EMBL/GenBank/DDBJ databases">
        <title>Function of individual gut microbiota members based on whole genome sequencing of pure cultures obtained from chicken caecum.</title>
        <authorList>
            <person name="Medvecky M."/>
            <person name="Cejkova D."/>
            <person name="Polansky O."/>
            <person name="Karasova D."/>
            <person name="Kubasova T."/>
            <person name="Cizek A."/>
            <person name="Rychlik I."/>
        </authorList>
    </citation>
    <scope>NUCLEOTIDE SEQUENCE [LARGE SCALE GENOMIC DNA]</scope>
    <source>
        <strain evidence="4">An175</strain>
    </source>
</reference>
<evidence type="ECO:0000259" key="2">
    <source>
        <dbReference type="PROSITE" id="PS50943"/>
    </source>
</evidence>
<dbReference type="SUPFAM" id="SSF49367">
    <property type="entry name" value="Superoxide reductase-like"/>
    <property type="match status" value="1"/>
</dbReference>
<name>A0A1Y4MWW1_9FIRM</name>
<dbReference type="RefSeq" id="WP_087298960.1">
    <property type="nucleotide sequence ID" value="NZ_NFKP01000001.1"/>
</dbReference>
<dbReference type="PANTHER" id="PTHR46558:SF4">
    <property type="entry name" value="DNA-BIDING PHAGE PROTEIN"/>
    <property type="match status" value="1"/>
</dbReference>
<dbReference type="AlphaFoldDB" id="A0A1Y4MWW1"/>
<dbReference type="GO" id="GO:0005506">
    <property type="term" value="F:iron ion binding"/>
    <property type="evidence" value="ECO:0007669"/>
    <property type="project" value="InterPro"/>
</dbReference>
<dbReference type="SUPFAM" id="SSF47413">
    <property type="entry name" value="lambda repressor-like DNA-binding domains"/>
    <property type="match status" value="1"/>
</dbReference>
<evidence type="ECO:0000313" key="3">
    <source>
        <dbReference type="EMBL" id="OUP71422.1"/>
    </source>
</evidence>
<evidence type="ECO:0000313" key="4">
    <source>
        <dbReference type="Proteomes" id="UP000196386"/>
    </source>
</evidence>
<protein>
    <submittedName>
        <fullName evidence="3">XRE family transcriptional regulator</fullName>
    </submittedName>
</protein>
<keyword evidence="1" id="KW-0238">DNA-binding</keyword>
<dbReference type="EMBL" id="NFKP01000001">
    <property type="protein sequence ID" value="OUP71422.1"/>
    <property type="molecule type" value="Genomic_DNA"/>
</dbReference>
<proteinExistence type="predicted"/>
<dbReference type="Gene3D" id="2.60.40.730">
    <property type="entry name" value="SOR catalytic domain"/>
    <property type="match status" value="1"/>
</dbReference>
<evidence type="ECO:0000256" key="1">
    <source>
        <dbReference type="ARBA" id="ARBA00023125"/>
    </source>
</evidence>
<dbReference type="InterPro" id="IPR002742">
    <property type="entry name" value="Desulfoferrodoxin_Fe-bd_dom"/>
</dbReference>
<dbReference type="Proteomes" id="UP000196386">
    <property type="component" value="Unassembled WGS sequence"/>
</dbReference>
<gene>
    <name evidence="3" type="ORF">B5F11_00615</name>
</gene>
<accession>A0A1Y4MWW1</accession>
<dbReference type="CDD" id="cd00093">
    <property type="entry name" value="HTH_XRE"/>
    <property type="match status" value="1"/>
</dbReference>
<dbReference type="Pfam" id="PF01880">
    <property type="entry name" value="Desulfoferrodox"/>
    <property type="match status" value="1"/>
</dbReference>
<dbReference type="PROSITE" id="PS50943">
    <property type="entry name" value="HTH_CROC1"/>
    <property type="match status" value="1"/>
</dbReference>
<dbReference type="Gene3D" id="1.10.260.40">
    <property type="entry name" value="lambda repressor-like DNA-binding domains"/>
    <property type="match status" value="1"/>
</dbReference>
<comment type="caution">
    <text evidence="3">The sequence shown here is derived from an EMBL/GenBank/DDBJ whole genome shotgun (WGS) entry which is preliminary data.</text>
</comment>
<dbReference type="InterPro" id="IPR010982">
    <property type="entry name" value="Lambda_DNA-bd_dom_sf"/>
</dbReference>
<dbReference type="InterPro" id="IPR036073">
    <property type="entry name" value="Desulfoferrodoxin_Fe-bd_dom_sf"/>
</dbReference>
<dbReference type="InterPro" id="IPR001387">
    <property type="entry name" value="Cro/C1-type_HTH"/>
</dbReference>
<dbReference type="GO" id="GO:0003677">
    <property type="term" value="F:DNA binding"/>
    <property type="evidence" value="ECO:0007669"/>
    <property type="project" value="UniProtKB-KW"/>
</dbReference>
<feature type="domain" description="HTH cro/C1-type" evidence="2">
    <location>
        <begin position="10"/>
        <end position="64"/>
    </location>
</feature>
<dbReference type="PANTHER" id="PTHR46558">
    <property type="entry name" value="TRACRIPTIONAL REGULATORY PROTEIN-RELATED-RELATED"/>
    <property type="match status" value="1"/>
</dbReference>
<dbReference type="GO" id="GO:0016491">
    <property type="term" value="F:oxidoreductase activity"/>
    <property type="evidence" value="ECO:0007669"/>
    <property type="project" value="InterPro"/>
</dbReference>
<dbReference type="SMART" id="SM00530">
    <property type="entry name" value="HTH_XRE"/>
    <property type="match status" value="1"/>
</dbReference>
<organism evidence="3 4">
    <name type="scientific">Anaerotruncus colihominis</name>
    <dbReference type="NCBI Taxonomy" id="169435"/>
    <lineage>
        <taxon>Bacteria</taxon>
        <taxon>Bacillati</taxon>
        <taxon>Bacillota</taxon>
        <taxon>Clostridia</taxon>
        <taxon>Eubacteriales</taxon>
        <taxon>Oscillospiraceae</taxon>
        <taxon>Anaerotruncus</taxon>
    </lineage>
</organism>